<feature type="region of interest" description="Disordered" evidence="1">
    <location>
        <begin position="1"/>
        <end position="20"/>
    </location>
</feature>
<dbReference type="Proteomes" id="UP000039865">
    <property type="component" value="Unassembled WGS sequence"/>
</dbReference>
<gene>
    <name evidence="2" type="primary">Contig15537.g16557</name>
    <name evidence="2" type="ORF">STYLEM_13135</name>
</gene>
<evidence type="ECO:0000313" key="3">
    <source>
        <dbReference type="Proteomes" id="UP000039865"/>
    </source>
</evidence>
<dbReference type="InParanoid" id="A0A078AT72"/>
<feature type="compositionally biased region" description="Polar residues" evidence="1">
    <location>
        <begin position="176"/>
        <end position="185"/>
    </location>
</feature>
<evidence type="ECO:0000313" key="2">
    <source>
        <dbReference type="EMBL" id="CDW84078.1"/>
    </source>
</evidence>
<evidence type="ECO:0000256" key="1">
    <source>
        <dbReference type="SAM" id="MobiDB-lite"/>
    </source>
</evidence>
<dbReference type="EMBL" id="CCKQ01012460">
    <property type="protein sequence ID" value="CDW84078.1"/>
    <property type="molecule type" value="Genomic_DNA"/>
</dbReference>
<feature type="region of interest" description="Disordered" evidence="1">
    <location>
        <begin position="161"/>
        <end position="185"/>
    </location>
</feature>
<dbReference type="AlphaFoldDB" id="A0A078AT72"/>
<proteinExistence type="predicted"/>
<sequence>MSQNKDILDTLKQQQSPKSANLQFSRTLQNSKSAAQFSRTQNLQNNIQQYNSSNQKSSILSPTQSSIETILQYNNKYPLAPMFSHQQTYKTIKIRSMQSQPLLLFDHASYLNSQNTKYITKVLNKQKAKFKQTNIKLEQDKLNNDLGQLLKQTSIMFQRTANQSTGVSGGARKSRQQQFQTYESSPTRNLVNTESKLIDLEINTIEQKNPSLLNKTPFKNEKILKSSFPDDSQVDQFENCTPETLTQESPRNKFLDRQFFQEKILKQRQVDTDKMKKIMQNKYKEKLRLLDMKYNIKQELIDRNQIKDRQGRRLFSQSGGNTFFKDGRLTHIRQDLEPFSEKTNYMECAEQAKTQSQFYTIAKRIEKSKQIHFNHYVSMNRLPLRNSHIKEAYNSIKLNNIQDEILPSYKRLGLFTPQASSTNFFQSRQAVQTGLKTQLSAIDPYIEIQNAEGDAHENQNIETSQLLKQEFLKDKANQRIQEHNKIEGNLHKKRIVNITLDSDLDQPINGQEQDFQEYNLDNSQQLEVIYNDPVKEQERRYAESQRWMERYNKKVFEGKVYKLKQNLNLVLHDMQQTQIKIMDFHSNMTKVIDDVEDDLIVLENMRRLNAENGKKRR</sequence>
<keyword evidence="3" id="KW-1185">Reference proteome</keyword>
<reference evidence="2 3" key="1">
    <citation type="submission" date="2014-06" db="EMBL/GenBank/DDBJ databases">
        <authorList>
            <person name="Swart Estienne"/>
        </authorList>
    </citation>
    <scope>NUCLEOTIDE SEQUENCE [LARGE SCALE GENOMIC DNA]</scope>
    <source>
        <strain evidence="2 3">130c</strain>
    </source>
</reference>
<name>A0A078AT72_STYLE</name>
<organism evidence="2 3">
    <name type="scientific">Stylonychia lemnae</name>
    <name type="common">Ciliate</name>
    <dbReference type="NCBI Taxonomy" id="5949"/>
    <lineage>
        <taxon>Eukaryota</taxon>
        <taxon>Sar</taxon>
        <taxon>Alveolata</taxon>
        <taxon>Ciliophora</taxon>
        <taxon>Intramacronucleata</taxon>
        <taxon>Spirotrichea</taxon>
        <taxon>Stichotrichia</taxon>
        <taxon>Sporadotrichida</taxon>
        <taxon>Oxytrichidae</taxon>
        <taxon>Stylonychinae</taxon>
        <taxon>Stylonychia</taxon>
    </lineage>
</organism>
<accession>A0A078AT72</accession>
<protein>
    <submittedName>
        <fullName evidence="2">Uncharacterized protein</fullName>
    </submittedName>
</protein>